<evidence type="ECO:0000313" key="2">
    <source>
        <dbReference type="EMBL" id="VCU54750.1"/>
    </source>
</evidence>
<feature type="region of interest" description="Disordered" evidence="1">
    <location>
        <begin position="40"/>
        <end position="118"/>
    </location>
</feature>
<evidence type="ECO:0000256" key="1">
    <source>
        <dbReference type="SAM" id="MobiDB-lite"/>
    </source>
</evidence>
<reference evidence="2 3" key="1">
    <citation type="submission" date="2018-10" db="EMBL/GenBank/DDBJ databases">
        <authorList>
            <person name="Peiro R."/>
            <person name="Begona"/>
            <person name="Cbmso G."/>
            <person name="Lopez M."/>
            <person name="Gonzalez S."/>
            <person name="Sacristan E."/>
            <person name="Castillo E."/>
        </authorList>
    </citation>
    <scope>NUCLEOTIDE SEQUENCE [LARGE SCALE GENOMIC DNA]</scope>
    <source>
        <strain evidence="2">TTHNAR1</strain>
        <plasmid evidence="3">4</plasmid>
    </source>
</reference>
<dbReference type="AlphaFoldDB" id="A0A3P4AV93"/>
<evidence type="ECO:0000313" key="3">
    <source>
        <dbReference type="Proteomes" id="UP000279841"/>
    </source>
</evidence>
<protein>
    <submittedName>
        <fullName evidence="2">Uncharacterized protein</fullName>
    </submittedName>
</protein>
<sequence>MEEHPHGHHLPVGPEGQADAGAALGLRAVGQARLQAHHLAPPCGAVPHPAGREPAQLGAAPAPPHDPGPRGLGEPPHLGQEPFRGLRRLAAPQGGPQGLETGLAQAGEDGIEGGGEEGAEVAQGLEDRPVVRLGVAGGEVEDADEAVGELQGEADVGPVPQGLDPLPEVAGVLLQGVGEKGLAPQGHDPRVALAQGEPGPFQEGLPVGAVVSGEEEVPSLRVGEEELRRLHGEGLPEGPEEVLDSLGEGLRVPEQVLGEVGGFPQEVGPLGPLGVELHQEPFPLPVGLAPEPAPVHHEGRAGAVGAPLQLPERRAPGAKRPAEGVLSLDQVGAGHARGAKPQGGFGLYLPHEALTVKADPRQGFHPPSA</sequence>
<name>A0A3P4AV93_THETH</name>
<gene>
    <name evidence="2" type="ORF">TTHNP4_00158</name>
</gene>
<dbReference type="EMBL" id="LR027520">
    <property type="protein sequence ID" value="VCU54750.1"/>
    <property type="molecule type" value="Genomic_DNA"/>
</dbReference>
<accession>A0A3P4AV93</accession>
<organism evidence="2 3">
    <name type="scientific">Thermus thermophilus</name>
    <dbReference type="NCBI Taxonomy" id="274"/>
    <lineage>
        <taxon>Bacteria</taxon>
        <taxon>Thermotogati</taxon>
        <taxon>Deinococcota</taxon>
        <taxon>Deinococci</taxon>
        <taxon>Thermales</taxon>
        <taxon>Thermaceae</taxon>
        <taxon>Thermus</taxon>
    </lineage>
</organism>
<dbReference type="Proteomes" id="UP000279841">
    <property type="component" value="Plasmid 4"/>
</dbReference>
<feature type="region of interest" description="Disordered" evidence="1">
    <location>
        <begin position="1"/>
        <end position="24"/>
    </location>
</feature>
<geneLocation type="plasmid" evidence="2 3">
    <name>4</name>
</geneLocation>
<keyword evidence="2" id="KW-0614">Plasmid</keyword>
<proteinExistence type="predicted"/>
<feature type="compositionally biased region" description="Acidic residues" evidence="1">
    <location>
        <begin position="109"/>
        <end position="118"/>
    </location>
</feature>